<gene>
    <name evidence="1" type="ORF">F4821DRAFT_238546</name>
</gene>
<evidence type="ECO:0000313" key="1">
    <source>
        <dbReference type="EMBL" id="KAI6086352.1"/>
    </source>
</evidence>
<proteinExistence type="predicted"/>
<sequence length="541" mass="61747">MAHENLENASLKDWLPLLALLGFLTILTNIIYNLFFHPLAHVPGPFLARVSGVPSWYYAYRGSRHIWLWQQFQIYGTRVRATPNTVLFCDPKAHAEIYGIRSNVQRSKFYTAWRRNDRDKTTLNSVDIAEHAHKRKLLNIAFTEKSVRAASTFVIQHTDRWHELLVQKSSSEWSPPVDFSQEVDKLVFDIMGDLCFGKSFDIKEPGENPLKDVPHCIMDYMKFYYPICRSPFLDLVVWLKPRGLNRLFELMTPPAVQRYYQFIYDSVTERIALQKAQASKPESERRKDIFYFLCEARNPDTGMPAYDEVDLRGEANLLIVAGSDTTAISLSGVFFYLSGDQYRYDKLVRELRTTFESADDIVYGPKLSSCTYLKACIDEGMRLTPSGPSELPREVLAGGIKIQGQYYPQGTIVGTMAWANSRNQEVYGDPEVFRPERWIVDEAQGVTQGDVARMRANFFPFSSGPGNCAGQNIAMSEMMIVIARTLHRLDVRRVPNSTMGGGAPELGWGARDRRQLQLFDAYISLRRGPEVQFRKAAGYKG</sequence>
<dbReference type="EMBL" id="MU394316">
    <property type="protein sequence ID" value="KAI6086352.1"/>
    <property type="molecule type" value="Genomic_DNA"/>
</dbReference>
<organism evidence="1 2">
    <name type="scientific">Hypoxylon rubiginosum</name>
    <dbReference type="NCBI Taxonomy" id="110542"/>
    <lineage>
        <taxon>Eukaryota</taxon>
        <taxon>Fungi</taxon>
        <taxon>Dikarya</taxon>
        <taxon>Ascomycota</taxon>
        <taxon>Pezizomycotina</taxon>
        <taxon>Sordariomycetes</taxon>
        <taxon>Xylariomycetidae</taxon>
        <taxon>Xylariales</taxon>
        <taxon>Hypoxylaceae</taxon>
        <taxon>Hypoxylon</taxon>
    </lineage>
</organism>
<comment type="caution">
    <text evidence="1">The sequence shown here is derived from an EMBL/GenBank/DDBJ whole genome shotgun (WGS) entry which is preliminary data.</text>
</comment>
<protein>
    <submittedName>
        <fullName evidence="1">Benzoate 4-monooxygenase cytochrome P450</fullName>
    </submittedName>
</protein>
<name>A0ACC0D1E1_9PEZI</name>
<dbReference type="Proteomes" id="UP001497680">
    <property type="component" value="Unassembled WGS sequence"/>
</dbReference>
<evidence type="ECO:0000313" key="2">
    <source>
        <dbReference type="Proteomes" id="UP001497680"/>
    </source>
</evidence>
<keyword evidence="2" id="KW-1185">Reference proteome</keyword>
<reference evidence="1 2" key="1">
    <citation type="journal article" date="2022" name="New Phytol.">
        <title>Ecological generalism drives hyperdiversity of secondary metabolite gene clusters in xylarialean endophytes.</title>
        <authorList>
            <person name="Franco M.E.E."/>
            <person name="Wisecaver J.H."/>
            <person name="Arnold A.E."/>
            <person name="Ju Y.M."/>
            <person name="Slot J.C."/>
            <person name="Ahrendt S."/>
            <person name="Moore L.P."/>
            <person name="Eastman K.E."/>
            <person name="Scott K."/>
            <person name="Konkel Z."/>
            <person name="Mondo S.J."/>
            <person name="Kuo A."/>
            <person name="Hayes R.D."/>
            <person name="Haridas S."/>
            <person name="Andreopoulos B."/>
            <person name="Riley R."/>
            <person name="LaButti K."/>
            <person name="Pangilinan J."/>
            <person name="Lipzen A."/>
            <person name="Amirebrahimi M."/>
            <person name="Yan J."/>
            <person name="Adam C."/>
            <person name="Keymanesh K."/>
            <person name="Ng V."/>
            <person name="Louie K."/>
            <person name="Northen T."/>
            <person name="Drula E."/>
            <person name="Henrissat B."/>
            <person name="Hsieh H.M."/>
            <person name="Youens-Clark K."/>
            <person name="Lutzoni F."/>
            <person name="Miadlikowska J."/>
            <person name="Eastwood D.C."/>
            <person name="Hamelin R.C."/>
            <person name="Grigoriev I.V."/>
            <person name="U'Ren J.M."/>
        </authorList>
    </citation>
    <scope>NUCLEOTIDE SEQUENCE [LARGE SCALE GENOMIC DNA]</scope>
    <source>
        <strain evidence="1 2">ER1909</strain>
    </source>
</reference>
<accession>A0ACC0D1E1</accession>